<protein>
    <submittedName>
        <fullName evidence="3">ABC transporter substrate-binding protein</fullName>
    </submittedName>
</protein>
<proteinExistence type="predicted"/>
<dbReference type="RefSeq" id="WP_337711469.1">
    <property type="nucleotide sequence ID" value="NZ_JBBEGL010000001.1"/>
</dbReference>
<dbReference type="PROSITE" id="PS51257">
    <property type="entry name" value="PROKAR_LIPOPROTEIN"/>
    <property type="match status" value="1"/>
</dbReference>
<evidence type="ECO:0000313" key="4">
    <source>
        <dbReference type="Proteomes" id="UP001370100"/>
    </source>
</evidence>
<name>A0ABU8MXW0_9PSEU</name>
<dbReference type="Gene3D" id="3.40.190.10">
    <property type="entry name" value="Periplasmic binding protein-like II"/>
    <property type="match status" value="1"/>
</dbReference>
<dbReference type="InterPro" id="IPR030678">
    <property type="entry name" value="Peptide/Ni-bd"/>
</dbReference>
<dbReference type="PANTHER" id="PTHR30290:SF65">
    <property type="entry name" value="MONOACYL PHOSPHATIDYLINOSITOL TETRAMANNOSIDE-BINDING PROTEIN LPQW-RELATED"/>
    <property type="match status" value="1"/>
</dbReference>
<evidence type="ECO:0000256" key="1">
    <source>
        <dbReference type="SAM" id="SignalP"/>
    </source>
</evidence>
<keyword evidence="4" id="KW-1185">Reference proteome</keyword>
<organism evidence="3 4">
    <name type="scientific">Actinomycetospora aeridis</name>
    <dbReference type="NCBI Taxonomy" id="3129231"/>
    <lineage>
        <taxon>Bacteria</taxon>
        <taxon>Bacillati</taxon>
        <taxon>Actinomycetota</taxon>
        <taxon>Actinomycetes</taxon>
        <taxon>Pseudonocardiales</taxon>
        <taxon>Pseudonocardiaceae</taxon>
        <taxon>Actinomycetospora</taxon>
    </lineage>
</organism>
<sequence>MSYVLRSLVVAVSLLLLAGCSTSATDATDATDAPDEQGIRVALQFPPRAAYAFDADDGALLTKLGVAEPLVGLDPQGNPVPGLATSWAREGDGRTWRFALRDGVVFHDGARLDSAAVVTALNWVLSRPSPPRSIADLGMRVAADGPGAVRVSTDAPDPVLPLRLSSGTTSVLSPAAYAAGAQPSPQDTGTGPLRMTEIRGTQGATLRRHDAYWGPPAASSQVTVDYVTEPQTRELALRSGDVGFTEGLPETSRASLQGDPDVRFSEYPSARTVLLQLNGSAAPFDDVRVRRAVTAALDRNVLADQVLGGSAAPAADLFGPAVPYGATTAPPAADVPAARALLAEAGYGPQNALRVRLWTFPNRPELPVLASAIAAQLQPAGIAVDITLGDYAAQEPELLAGRFDMFINSRSYLSDFPDPAGVLDSDYTCDGSYNIDRYCSSAFDASVAGLGAVEDPVQRAEVFRAAAATLTADAVNVPLVHPQNTAAERGVTGFTPDPLDLRPVLPTLAPAPVE</sequence>
<dbReference type="InterPro" id="IPR000914">
    <property type="entry name" value="SBP_5_dom"/>
</dbReference>
<dbReference type="Gene3D" id="3.10.105.10">
    <property type="entry name" value="Dipeptide-binding Protein, Domain 3"/>
    <property type="match status" value="1"/>
</dbReference>
<feature type="domain" description="Solute-binding protein family 5" evidence="2">
    <location>
        <begin position="78"/>
        <end position="433"/>
    </location>
</feature>
<evidence type="ECO:0000313" key="3">
    <source>
        <dbReference type="EMBL" id="MEJ2884972.1"/>
    </source>
</evidence>
<feature type="chain" id="PRO_5046237854" evidence="1">
    <location>
        <begin position="27"/>
        <end position="514"/>
    </location>
</feature>
<gene>
    <name evidence="3" type="ORF">WCD41_00810</name>
</gene>
<dbReference type="PANTHER" id="PTHR30290">
    <property type="entry name" value="PERIPLASMIC BINDING COMPONENT OF ABC TRANSPORTER"/>
    <property type="match status" value="1"/>
</dbReference>
<dbReference type="SUPFAM" id="SSF53850">
    <property type="entry name" value="Periplasmic binding protein-like II"/>
    <property type="match status" value="1"/>
</dbReference>
<dbReference type="Proteomes" id="UP001370100">
    <property type="component" value="Unassembled WGS sequence"/>
</dbReference>
<evidence type="ECO:0000259" key="2">
    <source>
        <dbReference type="Pfam" id="PF00496"/>
    </source>
</evidence>
<dbReference type="PIRSF" id="PIRSF002741">
    <property type="entry name" value="MppA"/>
    <property type="match status" value="1"/>
</dbReference>
<feature type="signal peptide" evidence="1">
    <location>
        <begin position="1"/>
        <end position="26"/>
    </location>
</feature>
<dbReference type="InterPro" id="IPR039424">
    <property type="entry name" value="SBP_5"/>
</dbReference>
<reference evidence="3 4" key="1">
    <citation type="submission" date="2024-03" db="EMBL/GenBank/DDBJ databases">
        <title>Actinomycetospora sp. OC33-EN06, a novel actinomycete isolated from wild orchid (Aerides multiflora).</title>
        <authorList>
            <person name="Suriyachadkun C."/>
        </authorList>
    </citation>
    <scope>NUCLEOTIDE SEQUENCE [LARGE SCALE GENOMIC DNA]</scope>
    <source>
        <strain evidence="3 4">OC33-EN06</strain>
    </source>
</reference>
<keyword evidence="1" id="KW-0732">Signal</keyword>
<comment type="caution">
    <text evidence="3">The sequence shown here is derived from an EMBL/GenBank/DDBJ whole genome shotgun (WGS) entry which is preliminary data.</text>
</comment>
<accession>A0ABU8MXW0</accession>
<dbReference type="Pfam" id="PF00496">
    <property type="entry name" value="SBP_bac_5"/>
    <property type="match status" value="1"/>
</dbReference>
<dbReference type="EMBL" id="JBBEGL010000001">
    <property type="protein sequence ID" value="MEJ2884972.1"/>
    <property type="molecule type" value="Genomic_DNA"/>
</dbReference>